<proteinExistence type="predicted"/>
<sequence>MSDPENEQYRAKTDKILQHSRRFPSVEECRRTLPVNPANTRTGAGISQQPATENADATTGSIRITSSLRYGSGDLIVVLFGRQ</sequence>
<feature type="compositionally biased region" description="Polar residues" evidence="1">
    <location>
        <begin position="37"/>
        <end position="57"/>
    </location>
</feature>
<feature type="region of interest" description="Disordered" evidence="1">
    <location>
        <begin position="33"/>
        <end position="57"/>
    </location>
</feature>
<name>A0A3N6P3M3_9EURY</name>
<gene>
    <name evidence="2" type="ORF">EA462_07850</name>
</gene>
<comment type="caution">
    <text evidence="2">The sequence shown here is derived from an EMBL/GenBank/DDBJ whole genome shotgun (WGS) entry which is preliminary data.</text>
</comment>
<evidence type="ECO:0000313" key="3">
    <source>
        <dbReference type="Proteomes" id="UP000273828"/>
    </source>
</evidence>
<evidence type="ECO:0000256" key="1">
    <source>
        <dbReference type="SAM" id="MobiDB-lite"/>
    </source>
</evidence>
<dbReference type="AlphaFoldDB" id="A0A3N6P3M3"/>
<evidence type="ECO:0000313" key="2">
    <source>
        <dbReference type="EMBL" id="RQG89915.1"/>
    </source>
</evidence>
<protein>
    <submittedName>
        <fullName evidence="2">Uncharacterized protein</fullName>
    </submittedName>
</protein>
<dbReference type="Proteomes" id="UP000273828">
    <property type="component" value="Unassembled WGS sequence"/>
</dbReference>
<reference evidence="2 3" key="1">
    <citation type="submission" date="2018-10" db="EMBL/GenBank/DDBJ databases">
        <title>Natrarchaeobius chitinivorans gen. nov., sp. nov., and Natrarchaeobius haloalkaliphilus sp. nov., alkaliphilic, chitin-utilizing haloarchaea from hypersaline alkaline lakes.</title>
        <authorList>
            <person name="Sorokin D.Y."/>
            <person name="Elcheninov A.G."/>
            <person name="Kostrikina N.A."/>
            <person name="Bale N.J."/>
            <person name="Sinninghe Damste J.S."/>
            <person name="Khijniak T.V."/>
            <person name="Kublanov I.V."/>
            <person name="Toshchakov S.V."/>
        </authorList>
    </citation>
    <scope>NUCLEOTIDE SEQUENCE [LARGE SCALE GENOMIC DNA]</scope>
    <source>
        <strain evidence="2 3">AArcht-Sl</strain>
    </source>
</reference>
<organism evidence="2 3">
    <name type="scientific">Natrarchaeobius halalkaliphilus</name>
    <dbReference type="NCBI Taxonomy" id="1679091"/>
    <lineage>
        <taxon>Archaea</taxon>
        <taxon>Methanobacteriati</taxon>
        <taxon>Methanobacteriota</taxon>
        <taxon>Stenosarchaea group</taxon>
        <taxon>Halobacteria</taxon>
        <taxon>Halobacteriales</taxon>
        <taxon>Natrialbaceae</taxon>
        <taxon>Natrarchaeobius</taxon>
    </lineage>
</organism>
<accession>A0A3N6P3M3</accession>
<keyword evidence="3" id="KW-1185">Reference proteome</keyword>
<dbReference type="EMBL" id="REFY01000003">
    <property type="protein sequence ID" value="RQG89915.1"/>
    <property type="molecule type" value="Genomic_DNA"/>
</dbReference>